<dbReference type="GO" id="GO:0044209">
    <property type="term" value="P:AMP salvage"/>
    <property type="evidence" value="ECO:0007669"/>
    <property type="project" value="UniProtKB-UniRule"/>
</dbReference>
<comment type="catalytic activity">
    <reaction evidence="1 11">
        <text>AMP + diphosphate = 5-phospho-alpha-D-ribose 1-diphosphate + adenine</text>
        <dbReference type="Rhea" id="RHEA:16609"/>
        <dbReference type="ChEBI" id="CHEBI:16708"/>
        <dbReference type="ChEBI" id="CHEBI:33019"/>
        <dbReference type="ChEBI" id="CHEBI:58017"/>
        <dbReference type="ChEBI" id="CHEBI:456215"/>
        <dbReference type="EC" id="2.4.2.7"/>
    </reaction>
</comment>
<comment type="subcellular location">
    <subcellularLocation>
        <location evidence="3 11">Cytoplasm</location>
    </subcellularLocation>
</comment>
<dbReference type="EMBL" id="AP012342">
    <property type="protein sequence ID" value="BAM06696.1"/>
    <property type="molecule type" value="Genomic_DNA"/>
</dbReference>
<evidence type="ECO:0000256" key="3">
    <source>
        <dbReference type="ARBA" id="ARBA00004496"/>
    </source>
</evidence>
<dbReference type="GO" id="GO:0005737">
    <property type="term" value="C:cytoplasm"/>
    <property type="evidence" value="ECO:0007669"/>
    <property type="project" value="UniProtKB-SubCell"/>
</dbReference>
<dbReference type="GO" id="GO:0006166">
    <property type="term" value="P:purine ribonucleoside salvage"/>
    <property type="evidence" value="ECO:0007669"/>
    <property type="project" value="UniProtKB-UniRule"/>
</dbReference>
<name>I0IN47_LEPFC</name>
<dbReference type="GO" id="GO:0003999">
    <property type="term" value="F:adenine phosphoribosyltransferase activity"/>
    <property type="evidence" value="ECO:0007669"/>
    <property type="project" value="UniProtKB-UniRule"/>
</dbReference>
<dbReference type="OrthoDB" id="9803963at2"/>
<dbReference type="RefSeq" id="WP_014449187.1">
    <property type="nucleotide sequence ID" value="NC_017094.1"/>
</dbReference>
<organism evidence="13 14">
    <name type="scientific">Leptospirillum ferrooxidans (strain C2-3)</name>
    <dbReference type="NCBI Taxonomy" id="1162668"/>
    <lineage>
        <taxon>Bacteria</taxon>
        <taxon>Pseudomonadati</taxon>
        <taxon>Nitrospirota</taxon>
        <taxon>Nitrospiria</taxon>
        <taxon>Nitrospirales</taxon>
        <taxon>Nitrospiraceae</taxon>
        <taxon>Leptospirillum</taxon>
    </lineage>
</organism>
<dbReference type="HOGENOM" id="CLU_063339_3_0_0"/>
<dbReference type="GO" id="GO:0016208">
    <property type="term" value="F:AMP binding"/>
    <property type="evidence" value="ECO:0007669"/>
    <property type="project" value="TreeGrafter"/>
</dbReference>
<dbReference type="eggNOG" id="COG0503">
    <property type="taxonomic scope" value="Bacteria"/>
</dbReference>
<evidence type="ECO:0000256" key="9">
    <source>
        <dbReference type="ARBA" id="ARBA00022679"/>
    </source>
</evidence>
<dbReference type="Gene3D" id="3.40.50.2020">
    <property type="match status" value="1"/>
</dbReference>
<keyword evidence="14" id="KW-1185">Reference proteome</keyword>
<dbReference type="PANTHER" id="PTHR32315:SF3">
    <property type="entry name" value="ADENINE PHOSPHORIBOSYLTRANSFERASE"/>
    <property type="match status" value="1"/>
</dbReference>
<dbReference type="GO" id="GO:0002055">
    <property type="term" value="F:adenine binding"/>
    <property type="evidence" value="ECO:0007669"/>
    <property type="project" value="TreeGrafter"/>
</dbReference>
<keyword evidence="7 11" id="KW-0963">Cytoplasm</keyword>
<comment type="function">
    <text evidence="2 11">Catalyzes a salvage reaction resulting in the formation of AMP, that is energically less costly than de novo synthesis.</text>
</comment>
<evidence type="ECO:0000256" key="8">
    <source>
        <dbReference type="ARBA" id="ARBA00022676"/>
    </source>
</evidence>
<gene>
    <name evidence="11" type="primary">apt</name>
    <name evidence="13" type="ordered locus">LFE_0993</name>
</gene>
<dbReference type="FunFam" id="3.40.50.2020:FF:000021">
    <property type="entry name" value="Adenine phosphoribosyltransferase"/>
    <property type="match status" value="1"/>
</dbReference>
<dbReference type="STRING" id="1162668.LFE_0993"/>
<dbReference type="InterPro" id="IPR005764">
    <property type="entry name" value="Ade_phspho_trans"/>
</dbReference>
<comment type="pathway">
    <text evidence="4 11">Purine metabolism; AMP biosynthesis via salvage pathway; AMP from adenine: step 1/1.</text>
</comment>
<dbReference type="NCBIfam" id="TIGR01090">
    <property type="entry name" value="apt"/>
    <property type="match status" value="1"/>
</dbReference>
<sequence length="172" mass="18357">MDFDKIVGRVQDFPKKGILFYDLMPVFQDPVSFRALIAEMAKPYLSDSIKKVVGIEARGFILGAPIADRIGAGFVPVRKKGKLPGEVSSLSYQLEYGTDTIEVQAGAIKPGDKVLLVDDLLATGGTARAAIDLIKKQGGEVLCVSVAIELTGIGGRERVAPVPIKSILVYPA</sequence>
<dbReference type="InterPro" id="IPR029057">
    <property type="entry name" value="PRTase-like"/>
</dbReference>
<protein>
    <recommendedName>
        <fullName evidence="6 11">Adenine phosphoribosyltransferase</fullName>
        <shortName evidence="11">APRT</shortName>
        <ecNumber evidence="6 11">2.4.2.7</ecNumber>
    </recommendedName>
</protein>
<dbReference type="NCBIfam" id="NF002634">
    <property type="entry name" value="PRK02304.1-3"/>
    <property type="match status" value="1"/>
</dbReference>
<dbReference type="PATRIC" id="fig|1162668.3.peg.1149"/>
<reference evidence="14" key="2">
    <citation type="submission" date="2012-03" db="EMBL/GenBank/DDBJ databases">
        <title>The complete genome sequence of the pioneer microbe on fresh volcanic deposit, Leptospirillum ferrooxidans strain C2-3.</title>
        <authorList>
            <person name="Fujimura R."/>
            <person name="Sato Y."/>
            <person name="Nishizawa T."/>
            <person name="Nanba K."/>
            <person name="Oshima K."/>
            <person name="Hattori M."/>
            <person name="Kamijo T."/>
            <person name="Ohta H."/>
        </authorList>
    </citation>
    <scope>NUCLEOTIDE SEQUENCE [LARGE SCALE GENOMIC DNA]</scope>
    <source>
        <strain evidence="14">C2-3</strain>
    </source>
</reference>
<dbReference type="InterPro" id="IPR000836">
    <property type="entry name" value="PRTase_dom"/>
</dbReference>
<evidence type="ECO:0000256" key="10">
    <source>
        <dbReference type="ARBA" id="ARBA00022726"/>
    </source>
</evidence>
<dbReference type="Pfam" id="PF00156">
    <property type="entry name" value="Pribosyltran"/>
    <property type="match status" value="1"/>
</dbReference>
<comment type="similarity">
    <text evidence="5 11">Belongs to the purine/pyrimidine phosphoribosyltransferase family.</text>
</comment>
<evidence type="ECO:0000256" key="5">
    <source>
        <dbReference type="ARBA" id="ARBA00008391"/>
    </source>
</evidence>
<evidence type="ECO:0000256" key="2">
    <source>
        <dbReference type="ARBA" id="ARBA00003968"/>
    </source>
</evidence>
<evidence type="ECO:0000313" key="14">
    <source>
        <dbReference type="Proteomes" id="UP000007382"/>
    </source>
</evidence>
<comment type="subunit">
    <text evidence="11">Homodimer.</text>
</comment>
<dbReference type="NCBIfam" id="NF002636">
    <property type="entry name" value="PRK02304.1-5"/>
    <property type="match status" value="1"/>
</dbReference>
<dbReference type="SUPFAM" id="SSF53271">
    <property type="entry name" value="PRTase-like"/>
    <property type="match status" value="1"/>
</dbReference>
<dbReference type="GO" id="GO:0006168">
    <property type="term" value="P:adenine salvage"/>
    <property type="evidence" value="ECO:0007669"/>
    <property type="project" value="InterPro"/>
</dbReference>
<evidence type="ECO:0000256" key="1">
    <source>
        <dbReference type="ARBA" id="ARBA00000868"/>
    </source>
</evidence>
<accession>I0IN47</accession>
<keyword evidence="9 11" id="KW-0808">Transferase</keyword>
<dbReference type="HAMAP" id="MF_00004">
    <property type="entry name" value="Aden_phosphoribosyltr"/>
    <property type="match status" value="1"/>
</dbReference>
<dbReference type="Proteomes" id="UP000007382">
    <property type="component" value="Chromosome"/>
</dbReference>
<dbReference type="KEGG" id="lfc:LFE_0993"/>
<keyword evidence="10 11" id="KW-0660">Purine salvage</keyword>
<keyword evidence="8 11" id="KW-0328">Glycosyltransferase</keyword>
<dbReference type="UniPathway" id="UPA00588">
    <property type="reaction ID" value="UER00646"/>
</dbReference>
<evidence type="ECO:0000256" key="7">
    <source>
        <dbReference type="ARBA" id="ARBA00022490"/>
    </source>
</evidence>
<feature type="domain" description="Phosphoribosyltransferase" evidence="12">
    <location>
        <begin position="36"/>
        <end position="148"/>
    </location>
</feature>
<evidence type="ECO:0000313" key="13">
    <source>
        <dbReference type="EMBL" id="BAM06696.1"/>
    </source>
</evidence>
<evidence type="ECO:0000259" key="12">
    <source>
        <dbReference type="Pfam" id="PF00156"/>
    </source>
</evidence>
<dbReference type="AlphaFoldDB" id="I0IN47"/>
<proteinExistence type="inferred from homology"/>
<dbReference type="PANTHER" id="PTHR32315">
    <property type="entry name" value="ADENINE PHOSPHORIBOSYLTRANSFERASE"/>
    <property type="match status" value="1"/>
</dbReference>
<dbReference type="InterPro" id="IPR050054">
    <property type="entry name" value="UPRTase/APRTase"/>
</dbReference>
<evidence type="ECO:0000256" key="4">
    <source>
        <dbReference type="ARBA" id="ARBA00004659"/>
    </source>
</evidence>
<dbReference type="EC" id="2.4.2.7" evidence="6 11"/>
<evidence type="ECO:0000256" key="6">
    <source>
        <dbReference type="ARBA" id="ARBA00011893"/>
    </source>
</evidence>
<evidence type="ECO:0000256" key="11">
    <source>
        <dbReference type="HAMAP-Rule" id="MF_00004"/>
    </source>
</evidence>
<dbReference type="CDD" id="cd06223">
    <property type="entry name" value="PRTases_typeI"/>
    <property type="match status" value="1"/>
</dbReference>
<reference evidence="13 14" key="1">
    <citation type="journal article" date="2012" name="J. Bacteriol.">
        <title>Complete Genome Sequence of Leptospirillum ferrooxidans Strain C2-3, Isolated from a Fresh Volcanic Ash Deposit on the Island of Miyake, Japan.</title>
        <authorList>
            <person name="Fujimura R."/>
            <person name="Sato Y."/>
            <person name="Nishizawa T."/>
            <person name="Oshima K."/>
            <person name="Kim S.-W."/>
            <person name="Hattori M."/>
            <person name="Kamijo T."/>
            <person name="Ohta H."/>
        </authorList>
    </citation>
    <scope>NUCLEOTIDE SEQUENCE [LARGE SCALE GENOMIC DNA]</scope>
    <source>
        <strain evidence="13 14">C2-3</strain>
    </source>
</reference>